<comment type="caution">
    <text evidence="2">The sequence shown here is derived from an EMBL/GenBank/DDBJ whole genome shotgun (WGS) entry which is preliminary data.</text>
</comment>
<dbReference type="PANTHER" id="PTHR11735">
    <property type="entry name" value="TRNA N6-ADENOSINE THREONYLCARBAMOYLTRANSFERASE"/>
    <property type="match status" value="1"/>
</dbReference>
<dbReference type="PANTHER" id="PTHR11735:SF11">
    <property type="entry name" value="TRNA THREONYLCARBAMOYLADENOSINE BIOSYNTHESIS PROTEIN TSAB"/>
    <property type="match status" value="1"/>
</dbReference>
<dbReference type="Proteomes" id="UP000319671">
    <property type="component" value="Unassembled WGS sequence"/>
</dbReference>
<protein>
    <submittedName>
        <fullName evidence="2">tRNA threonylcarbamoyladenosine biosynthesis protein TsaB</fullName>
    </submittedName>
</protein>
<dbReference type="Pfam" id="PF00814">
    <property type="entry name" value="TsaD"/>
    <property type="match status" value="1"/>
</dbReference>
<dbReference type="NCBIfam" id="TIGR03725">
    <property type="entry name" value="T6A_YeaZ"/>
    <property type="match status" value="1"/>
</dbReference>
<dbReference type="RefSeq" id="WP_144567803.1">
    <property type="nucleotide sequence ID" value="NZ_VIVN01000017.1"/>
</dbReference>
<dbReference type="SUPFAM" id="SSF53067">
    <property type="entry name" value="Actin-like ATPase domain"/>
    <property type="match status" value="2"/>
</dbReference>
<dbReference type="InterPro" id="IPR022496">
    <property type="entry name" value="T6A_TsaB"/>
</dbReference>
<evidence type="ECO:0000313" key="2">
    <source>
        <dbReference type="EMBL" id="TWD92527.1"/>
    </source>
</evidence>
<dbReference type="GO" id="GO:0005829">
    <property type="term" value="C:cytosol"/>
    <property type="evidence" value="ECO:0007669"/>
    <property type="project" value="TreeGrafter"/>
</dbReference>
<keyword evidence="3" id="KW-1185">Reference proteome</keyword>
<evidence type="ECO:0000259" key="1">
    <source>
        <dbReference type="Pfam" id="PF00814"/>
    </source>
</evidence>
<gene>
    <name evidence="2" type="ORF">FB550_11780</name>
</gene>
<feature type="domain" description="Gcp-like" evidence="1">
    <location>
        <begin position="23"/>
        <end position="225"/>
    </location>
</feature>
<dbReference type="InterPro" id="IPR000905">
    <property type="entry name" value="Gcp-like_dom"/>
</dbReference>
<name>A0A561CNI3_9BACI</name>
<sequence>MTILAIDTSNYVLGVALLEDNQVLGEYITNLKKNHSVRIMPAIQTLMKDCERLPADLTKIVVAEGPGSYTGVRIGVTVAKTLAWTLNIPLVGISSLEILAAGTGRYFDGYVSPIFDARRGQVYTALYQYQNSKLAAVKKDQLVMLADWAEELQEMDKPILFVGNDLPIHQAKIDEILGEKAIYASKLEHNPRPAELAGLGQDKPGEDLHSFVPNYIRLAEAEAKWLEAKGKILNG</sequence>
<dbReference type="EMBL" id="VIVN01000017">
    <property type="protein sequence ID" value="TWD92527.1"/>
    <property type="molecule type" value="Genomic_DNA"/>
</dbReference>
<proteinExistence type="predicted"/>
<evidence type="ECO:0000313" key="3">
    <source>
        <dbReference type="Proteomes" id="UP000319671"/>
    </source>
</evidence>
<accession>A0A561CNI3</accession>
<organism evidence="2 3">
    <name type="scientific">Neobacillus bataviensis</name>
    <dbReference type="NCBI Taxonomy" id="220685"/>
    <lineage>
        <taxon>Bacteria</taxon>
        <taxon>Bacillati</taxon>
        <taxon>Bacillota</taxon>
        <taxon>Bacilli</taxon>
        <taxon>Bacillales</taxon>
        <taxon>Bacillaceae</taxon>
        <taxon>Neobacillus</taxon>
    </lineage>
</organism>
<dbReference type="AlphaFoldDB" id="A0A561CNI3"/>
<dbReference type="CDD" id="cd24032">
    <property type="entry name" value="ASKHA_NBD_TsaB"/>
    <property type="match status" value="1"/>
</dbReference>
<dbReference type="InterPro" id="IPR043129">
    <property type="entry name" value="ATPase_NBD"/>
</dbReference>
<dbReference type="Gene3D" id="3.30.420.40">
    <property type="match status" value="2"/>
</dbReference>
<dbReference type="GO" id="GO:0002949">
    <property type="term" value="P:tRNA threonylcarbamoyladenosine modification"/>
    <property type="evidence" value="ECO:0007669"/>
    <property type="project" value="InterPro"/>
</dbReference>
<reference evidence="2 3" key="1">
    <citation type="submission" date="2019-06" db="EMBL/GenBank/DDBJ databases">
        <title>Sorghum-associated microbial communities from plants grown in Nebraska, USA.</title>
        <authorList>
            <person name="Schachtman D."/>
        </authorList>
    </citation>
    <scope>NUCLEOTIDE SEQUENCE [LARGE SCALE GENOMIC DNA]</scope>
    <source>
        <strain evidence="2 3">2482</strain>
    </source>
</reference>